<keyword evidence="4" id="KW-1185">Reference proteome</keyword>
<dbReference type="HOGENOM" id="CLU_1189147_0_0_6"/>
<dbReference type="EMBL" id="AAOE01000045">
    <property type="protein sequence ID" value="EAR07373.1"/>
    <property type="molecule type" value="Genomic_DNA"/>
</dbReference>
<feature type="transmembrane region" description="Helical" evidence="2">
    <location>
        <begin position="30"/>
        <end position="50"/>
    </location>
</feature>
<reference evidence="3 4" key="1">
    <citation type="submission" date="2006-02" db="EMBL/GenBank/DDBJ databases">
        <authorList>
            <person name="Pinhassi J."/>
            <person name="Pedros-Alio C."/>
            <person name="Ferriera S."/>
            <person name="Johnson J."/>
            <person name="Kravitz S."/>
            <person name="Halpern A."/>
            <person name="Remington K."/>
            <person name="Beeson K."/>
            <person name="Tran B."/>
            <person name="Rogers Y.-H."/>
            <person name="Friedman R."/>
            <person name="Venter J.C."/>
        </authorList>
    </citation>
    <scope>NUCLEOTIDE SEQUENCE [LARGE SCALE GENOMIC DNA]</scope>
    <source>
        <strain evidence="3 4">MED297</strain>
    </source>
</reference>
<keyword evidence="2" id="KW-0472">Membrane</keyword>
<name>A4BKH4_9GAMM</name>
<evidence type="ECO:0000313" key="3">
    <source>
        <dbReference type="EMBL" id="EAR07373.1"/>
    </source>
</evidence>
<dbReference type="Proteomes" id="UP000005953">
    <property type="component" value="Unassembled WGS sequence"/>
</dbReference>
<evidence type="ECO:0000256" key="2">
    <source>
        <dbReference type="SAM" id="Phobius"/>
    </source>
</evidence>
<sequence length="233" mass="25879">MARIFLITLLTACLGIAAFAVWFPFDVMLLGGYALLAFAGSGIGLGYYLISGAAKKDQQQALISREVEREQALYAEVEALSEQLKAMALPDSAKQAERLMGMLEDYRRVIEQKLGDTTITMSSYSAETGRVFRLSINNLKDILAAAQSVHTTKLETPDSDLLESEALQRRQALLTQQEARIESLVEQNRDLLTALNETTVQVANIKDINSFELQESLDRLRDLGERAQAFSKQ</sequence>
<organism evidence="3 4">
    <name type="scientific">Reinekea blandensis MED297</name>
    <dbReference type="NCBI Taxonomy" id="314283"/>
    <lineage>
        <taxon>Bacteria</taxon>
        <taxon>Pseudomonadati</taxon>
        <taxon>Pseudomonadota</taxon>
        <taxon>Gammaproteobacteria</taxon>
        <taxon>Oceanospirillales</taxon>
        <taxon>Saccharospirillaceae</taxon>
        <taxon>Reinekea</taxon>
    </lineage>
</organism>
<feature type="coiled-coil region" evidence="1">
    <location>
        <begin position="167"/>
        <end position="194"/>
    </location>
</feature>
<keyword evidence="2" id="KW-0812">Transmembrane</keyword>
<evidence type="ECO:0000313" key="4">
    <source>
        <dbReference type="Proteomes" id="UP000005953"/>
    </source>
</evidence>
<dbReference type="OrthoDB" id="5623606at2"/>
<evidence type="ECO:0000256" key="1">
    <source>
        <dbReference type="SAM" id="Coils"/>
    </source>
</evidence>
<protein>
    <submittedName>
        <fullName evidence="3">Uncharacterized protein</fullName>
    </submittedName>
</protein>
<gene>
    <name evidence="3" type="ORF">MED297_05454</name>
</gene>
<keyword evidence="1" id="KW-0175">Coiled coil</keyword>
<dbReference type="RefSeq" id="WP_008048207.1">
    <property type="nucleotide sequence ID" value="NZ_CH724155.1"/>
</dbReference>
<keyword evidence="2" id="KW-1133">Transmembrane helix</keyword>
<dbReference type="STRING" id="314283.MED297_05454"/>
<dbReference type="AlphaFoldDB" id="A4BKH4"/>
<comment type="caution">
    <text evidence="3">The sequence shown here is derived from an EMBL/GenBank/DDBJ whole genome shotgun (WGS) entry which is preliminary data.</text>
</comment>
<proteinExistence type="predicted"/>
<accession>A4BKH4</accession>